<dbReference type="Pfam" id="PF00584">
    <property type="entry name" value="SecE"/>
    <property type="match status" value="1"/>
</dbReference>
<dbReference type="GO" id="GO:0008320">
    <property type="term" value="F:protein transmembrane transporter activity"/>
    <property type="evidence" value="ECO:0007669"/>
    <property type="project" value="InterPro"/>
</dbReference>
<dbReference type="OrthoDB" id="2401875at2759"/>
<evidence type="ECO:0000256" key="1">
    <source>
        <dbReference type="ARBA" id="ARBA00004389"/>
    </source>
</evidence>
<keyword evidence="4 10" id="KW-0812">Transmembrane</keyword>
<evidence type="ECO:0000313" key="11">
    <source>
        <dbReference type="EMBL" id="CTQ41556.1"/>
    </source>
</evidence>
<dbReference type="GeneID" id="24425605"/>
<keyword evidence="5" id="KW-0256">Endoplasmic reticulum</keyword>
<evidence type="ECO:0000313" key="12">
    <source>
        <dbReference type="Proteomes" id="UP000002899"/>
    </source>
</evidence>
<dbReference type="GO" id="GO:0006886">
    <property type="term" value="P:intracellular protein transport"/>
    <property type="evidence" value="ECO:0007669"/>
    <property type="project" value="InterPro"/>
</dbReference>
<dbReference type="RefSeq" id="XP_012649567.1">
    <property type="nucleotide sequence ID" value="XM_012794113.1"/>
</dbReference>
<dbReference type="InterPro" id="IPR001901">
    <property type="entry name" value="Translocase_SecE/Sec61-g"/>
</dbReference>
<dbReference type="AlphaFoldDB" id="A0A0K3AVC6"/>
<reference evidence="11 12" key="1">
    <citation type="journal article" date="2012" name="Nucleic Acids Res.">
        <title>Sequencing of the smallest Apicomplexan genome from the human pathogen Babesia microti.</title>
        <authorList>
            <person name="Cornillot E."/>
            <person name="Hadj-Kaddour K."/>
            <person name="Dassouli A."/>
            <person name="Noel B."/>
            <person name="Ranwez V."/>
            <person name="Vacherie B."/>
            <person name="Augagneur Y."/>
            <person name="Bres V."/>
            <person name="Duclos A."/>
            <person name="Randazzo S."/>
            <person name="Carcy B."/>
            <person name="Debierre-Grockiego F."/>
            <person name="Delbecq S."/>
            <person name="Moubri-Menage K."/>
            <person name="Shams-Eldin H."/>
            <person name="Usmani-Brown S."/>
            <person name="Bringaud F."/>
            <person name="Wincker P."/>
            <person name="Vivares C.P."/>
            <person name="Schwarz R.T."/>
            <person name="Schetters T.P."/>
            <person name="Krause P.J."/>
            <person name="Gorenflot A."/>
            <person name="Berry V."/>
            <person name="Barbe V."/>
            <person name="Ben Mamoun C."/>
        </authorList>
    </citation>
    <scope>NUCLEOTIDE SEQUENCE [LARGE SCALE GENOMIC DNA]</scope>
    <source>
        <strain evidence="11 12">RI</strain>
    </source>
</reference>
<dbReference type="GO" id="GO:0005789">
    <property type="term" value="C:endoplasmic reticulum membrane"/>
    <property type="evidence" value="ECO:0007669"/>
    <property type="project" value="UniProtKB-SubCell"/>
</dbReference>
<evidence type="ECO:0000256" key="9">
    <source>
        <dbReference type="ARBA" id="ARBA00023136"/>
    </source>
</evidence>
<dbReference type="SUPFAM" id="SSF103456">
    <property type="entry name" value="Preprotein translocase SecE subunit"/>
    <property type="match status" value="1"/>
</dbReference>
<dbReference type="PANTHER" id="PTHR12309">
    <property type="entry name" value="SEC61 GAMMA SUBUNIT"/>
    <property type="match status" value="1"/>
</dbReference>
<evidence type="ECO:0000256" key="10">
    <source>
        <dbReference type="SAM" id="Phobius"/>
    </source>
</evidence>
<dbReference type="VEuPathDB" id="PiroplasmaDB:BMR1_03g04795"/>
<evidence type="ECO:0000256" key="7">
    <source>
        <dbReference type="ARBA" id="ARBA00022989"/>
    </source>
</evidence>
<dbReference type="GO" id="GO:0006605">
    <property type="term" value="P:protein targeting"/>
    <property type="evidence" value="ECO:0007669"/>
    <property type="project" value="InterPro"/>
</dbReference>
<gene>
    <name evidence="11" type="ORF">BMR1_03g04795</name>
</gene>
<evidence type="ECO:0000256" key="5">
    <source>
        <dbReference type="ARBA" id="ARBA00022824"/>
    </source>
</evidence>
<name>A0A0K3AVC6_BABMR</name>
<comment type="similarity">
    <text evidence="2">Belongs to the SecE/SEC61-gamma family.</text>
</comment>
<sequence>MKLNLPLFLRDTSNPFGYFCVNIEEFFMDSTRLVRKCTKPNKKEYQAIMYACSLGFLTMGFIGYFVKLFFIPVSNILVGMG</sequence>
<reference evidence="11 12" key="3">
    <citation type="journal article" date="2016" name="Sci. Rep.">
        <title>Genome-wide diversity and gene expression profiling of Babesia microti isolates identify polymorphic genes that mediate host-pathogen interactions.</title>
        <authorList>
            <person name="Silva J.C."/>
            <person name="Cornillot E."/>
            <person name="McCracken C."/>
            <person name="Usmani-Brown S."/>
            <person name="Dwivedi A."/>
            <person name="Ifeonu O.O."/>
            <person name="Crabtree J."/>
            <person name="Gotia H.T."/>
            <person name="Virji A.Z."/>
            <person name="Reynes C."/>
            <person name="Colinge J."/>
            <person name="Kumar V."/>
            <person name="Lawres L."/>
            <person name="Pazzi J.E."/>
            <person name="Pablo J.V."/>
            <person name="Hung C."/>
            <person name="Brancato J."/>
            <person name="Kumari P."/>
            <person name="Orvis J."/>
            <person name="Tretina K."/>
            <person name="Chibucos M."/>
            <person name="Ott S."/>
            <person name="Sadzewicz L."/>
            <person name="Sengamalay N."/>
            <person name="Shetty A.C."/>
            <person name="Su Q."/>
            <person name="Tallon L."/>
            <person name="Fraser C.M."/>
            <person name="Frutos R."/>
            <person name="Molina D.M."/>
            <person name="Krause P.J."/>
            <person name="Ben Mamoun C."/>
        </authorList>
    </citation>
    <scope>NUCLEOTIDE SEQUENCE [LARGE SCALE GENOMIC DNA]</scope>
    <source>
        <strain evidence="11 12">RI</strain>
    </source>
</reference>
<keyword evidence="8" id="KW-0811">Translocation</keyword>
<accession>A0A0K3AVC6</accession>
<dbReference type="InterPro" id="IPR008158">
    <property type="entry name" value="Translocase_Sec61-g"/>
</dbReference>
<dbReference type="NCBIfam" id="TIGR00327">
    <property type="entry name" value="secE_euk_arch"/>
    <property type="match status" value="1"/>
</dbReference>
<keyword evidence="12" id="KW-1185">Reference proteome</keyword>
<organism evidence="11 12">
    <name type="scientific">Babesia microti (strain RI)</name>
    <dbReference type="NCBI Taxonomy" id="1133968"/>
    <lineage>
        <taxon>Eukaryota</taxon>
        <taxon>Sar</taxon>
        <taxon>Alveolata</taxon>
        <taxon>Apicomplexa</taxon>
        <taxon>Aconoidasida</taxon>
        <taxon>Piroplasmida</taxon>
        <taxon>Babesiidae</taxon>
        <taxon>Babesia</taxon>
    </lineage>
</organism>
<protein>
    <submittedName>
        <fullName evidence="11">Protein transport protein SEC61 subunit gamma and related proteins</fullName>
    </submittedName>
</protein>
<dbReference type="EMBL" id="LN871598">
    <property type="protein sequence ID" value="CTQ41556.1"/>
    <property type="molecule type" value="Genomic_DNA"/>
</dbReference>
<evidence type="ECO:0000256" key="8">
    <source>
        <dbReference type="ARBA" id="ARBA00023010"/>
    </source>
</evidence>
<evidence type="ECO:0000256" key="3">
    <source>
        <dbReference type="ARBA" id="ARBA00022448"/>
    </source>
</evidence>
<evidence type="ECO:0000256" key="4">
    <source>
        <dbReference type="ARBA" id="ARBA00022692"/>
    </source>
</evidence>
<dbReference type="OMA" id="KPDQKEY"/>
<keyword evidence="3" id="KW-0813">Transport</keyword>
<keyword evidence="6" id="KW-0653">Protein transport</keyword>
<dbReference type="Proteomes" id="UP000002899">
    <property type="component" value="Chromosome III"/>
</dbReference>
<feature type="transmembrane region" description="Helical" evidence="10">
    <location>
        <begin position="48"/>
        <end position="71"/>
    </location>
</feature>
<keyword evidence="7 10" id="KW-1133">Transmembrane helix</keyword>
<evidence type="ECO:0000256" key="6">
    <source>
        <dbReference type="ARBA" id="ARBA00022927"/>
    </source>
</evidence>
<proteinExistence type="inferred from homology"/>
<comment type="subcellular location">
    <subcellularLocation>
        <location evidence="1">Endoplasmic reticulum membrane</location>
        <topology evidence="1">Single-pass membrane protein</topology>
    </subcellularLocation>
</comment>
<evidence type="ECO:0000256" key="2">
    <source>
        <dbReference type="ARBA" id="ARBA00008274"/>
    </source>
</evidence>
<dbReference type="InterPro" id="IPR023391">
    <property type="entry name" value="Prot_translocase_SecE_dom_sf"/>
</dbReference>
<dbReference type="KEGG" id="bmic:BMR1_03g04795"/>
<reference evidence="11 12" key="2">
    <citation type="journal article" date="2013" name="PLoS ONE">
        <title>Whole genome mapping and re-organization of the nuclear and mitochondrial genomes of Babesia microti isolates.</title>
        <authorList>
            <person name="Cornillot E."/>
            <person name="Dassouli A."/>
            <person name="Garg A."/>
            <person name="Pachikara N."/>
            <person name="Randazzo S."/>
            <person name="Depoix D."/>
            <person name="Carcy B."/>
            <person name="Delbecq S."/>
            <person name="Frutos R."/>
            <person name="Silva J.C."/>
            <person name="Sutton R."/>
            <person name="Krause P.J."/>
            <person name="Mamoun C.B."/>
        </authorList>
    </citation>
    <scope>NUCLEOTIDE SEQUENCE [LARGE SCALE GENOMIC DNA]</scope>
    <source>
        <strain evidence="11 12">RI</strain>
    </source>
</reference>
<keyword evidence="9 10" id="KW-0472">Membrane</keyword>
<dbReference type="Gene3D" id="1.20.5.820">
    <property type="entry name" value="Preprotein translocase SecE subunit"/>
    <property type="match status" value="1"/>
</dbReference>